<keyword evidence="3" id="KW-0804">Transcription</keyword>
<dbReference type="InterPro" id="IPR008920">
    <property type="entry name" value="TF_FadR/GntR_C"/>
</dbReference>
<evidence type="ECO:0000256" key="2">
    <source>
        <dbReference type="ARBA" id="ARBA00023125"/>
    </source>
</evidence>
<proteinExistence type="predicted"/>
<dbReference type="InterPro" id="IPR036390">
    <property type="entry name" value="WH_DNA-bd_sf"/>
</dbReference>
<dbReference type="STRING" id="930117.SAMN05216225_103312"/>
<dbReference type="SUPFAM" id="SSF48008">
    <property type="entry name" value="GntR ligand-binding domain-like"/>
    <property type="match status" value="1"/>
</dbReference>
<dbReference type="Pfam" id="PF07729">
    <property type="entry name" value="FCD"/>
    <property type="match status" value="1"/>
</dbReference>
<dbReference type="GO" id="GO:0003700">
    <property type="term" value="F:DNA-binding transcription factor activity"/>
    <property type="evidence" value="ECO:0007669"/>
    <property type="project" value="InterPro"/>
</dbReference>
<dbReference type="PANTHER" id="PTHR43537:SF24">
    <property type="entry name" value="GLUCONATE OPERON TRANSCRIPTIONAL REPRESSOR"/>
    <property type="match status" value="1"/>
</dbReference>
<dbReference type="Gene3D" id="1.20.120.530">
    <property type="entry name" value="GntR ligand-binding domain-like"/>
    <property type="match status" value="1"/>
</dbReference>
<feature type="domain" description="HTH gntR-type" evidence="4">
    <location>
        <begin position="4"/>
        <end position="71"/>
    </location>
</feature>
<dbReference type="Pfam" id="PF00392">
    <property type="entry name" value="GntR"/>
    <property type="match status" value="1"/>
</dbReference>
<dbReference type="CDD" id="cd07377">
    <property type="entry name" value="WHTH_GntR"/>
    <property type="match status" value="1"/>
</dbReference>
<accession>A0A1M5JS41</accession>
<protein>
    <submittedName>
        <fullName evidence="5">DNA-binding transcriptional regulator, GntR family</fullName>
    </submittedName>
</protein>
<dbReference type="OrthoDB" id="114741at2"/>
<dbReference type="SMART" id="SM00345">
    <property type="entry name" value="HTH_GNTR"/>
    <property type="match status" value="1"/>
</dbReference>
<gene>
    <name evidence="5" type="ORF">SAMN05216225_103312</name>
</gene>
<dbReference type="GO" id="GO:0003677">
    <property type="term" value="F:DNA binding"/>
    <property type="evidence" value="ECO:0007669"/>
    <property type="project" value="UniProtKB-KW"/>
</dbReference>
<evidence type="ECO:0000256" key="1">
    <source>
        <dbReference type="ARBA" id="ARBA00023015"/>
    </source>
</evidence>
<dbReference type="PANTHER" id="PTHR43537">
    <property type="entry name" value="TRANSCRIPTIONAL REGULATOR, GNTR FAMILY"/>
    <property type="match status" value="1"/>
</dbReference>
<dbReference type="SUPFAM" id="SSF46785">
    <property type="entry name" value="Winged helix' DNA-binding domain"/>
    <property type="match status" value="1"/>
</dbReference>
<dbReference type="InterPro" id="IPR011711">
    <property type="entry name" value="GntR_C"/>
</dbReference>
<dbReference type="SMART" id="SM00895">
    <property type="entry name" value="FCD"/>
    <property type="match status" value="1"/>
</dbReference>
<evidence type="ECO:0000313" key="5">
    <source>
        <dbReference type="EMBL" id="SHG43422.1"/>
    </source>
</evidence>
<evidence type="ECO:0000256" key="3">
    <source>
        <dbReference type="ARBA" id="ARBA00023163"/>
    </source>
</evidence>
<dbReference type="Gene3D" id="1.10.10.10">
    <property type="entry name" value="Winged helix-like DNA-binding domain superfamily/Winged helix DNA-binding domain"/>
    <property type="match status" value="1"/>
</dbReference>
<dbReference type="InterPro" id="IPR036388">
    <property type="entry name" value="WH-like_DNA-bd_sf"/>
</dbReference>
<evidence type="ECO:0000259" key="4">
    <source>
        <dbReference type="PROSITE" id="PS50949"/>
    </source>
</evidence>
<dbReference type="InterPro" id="IPR000524">
    <property type="entry name" value="Tscrpt_reg_HTH_GntR"/>
</dbReference>
<dbReference type="Proteomes" id="UP000183988">
    <property type="component" value="Unassembled WGS sequence"/>
</dbReference>
<keyword evidence="2 5" id="KW-0238">DNA-binding</keyword>
<evidence type="ECO:0000313" key="6">
    <source>
        <dbReference type="Proteomes" id="UP000183988"/>
    </source>
</evidence>
<sequence>MKRENKQQKVYRVLKGRIIEREYVPGQRIVIDQIAKELNTSSIPVREAIRQLEAERLVVYKRNVGPVVAEVNESDYLDTVRVLAVLEGYATAMSAENTTIEHIQQLKELNSQMEEALEDFDIIKFSKLNARFHRVLCEQCNNPYLLEQLETTWNRLDAIRGTGSTLYSKRVKESIQEHAAIIKLLESGNNAELLERMARQHKITTAENFEKRRQNLIETNTLPS</sequence>
<keyword evidence="6" id="KW-1185">Reference proteome</keyword>
<dbReference type="PROSITE" id="PS50949">
    <property type="entry name" value="HTH_GNTR"/>
    <property type="match status" value="1"/>
</dbReference>
<dbReference type="EMBL" id="FQVW01000033">
    <property type="protein sequence ID" value="SHG43422.1"/>
    <property type="molecule type" value="Genomic_DNA"/>
</dbReference>
<organism evidence="5 6">
    <name type="scientific">Ornithinibacillus halophilus</name>
    <dbReference type="NCBI Taxonomy" id="930117"/>
    <lineage>
        <taxon>Bacteria</taxon>
        <taxon>Bacillati</taxon>
        <taxon>Bacillota</taxon>
        <taxon>Bacilli</taxon>
        <taxon>Bacillales</taxon>
        <taxon>Bacillaceae</taxon>
        <taxon>Ornithinibacillus</taxon>
    </lineage>
</organism>
<name>A0A1M5JS41_9BACI</name>
<keyword evidence="1" id="KW-0805">Transcription regulation</keyword>
<reference evidence="5 6" key="1">
    <citation type="submission" date="2016-11" db="EMBL/GenBank/DDBJ databases">
        <authorList>
            <person name="Jaros S."/>
            <person name="Januszkiewicz K."/>
            <person name="Wedrychowicz H."/>
        </authorList>
    </citation>
    <scope>NUCLEOTIDE SEQUENCE [LARGE SCALE GENOMIC DNA]</scope>
    <source>
        <strain evidence="5 6">IBRC-M 10683</strain>
    </source>
</reference>
<dbReference type="AlphaFoldDB" id="A0A1M5JS41"/>